<comment type="caution">
    <text evidence="4">The sequence shown here is derived from an EMBL/GenBank/DDBJ whole genome shotgun (WGS) entry which is preliminary data.</text>
</comment>
<keyword evidence="2" id="KW-0378">Hydrolase</keyword>
<dbReference type="SUPFAM" id="SSF51556">
    <property type="entry name" value="Metallo-dependent hydrolases"/>
    <property type="match status" value="1"/>
</dbReference>
<dbReference type="PANTHER" id="PTHR11113:SF14">
    <property type="entry name" value="N-ACETYLGLUCOSAMINE-6-PHOSPHATE DEACETYLASE"/>
    <property type="match status" value="1"/>
</dbReference>
<dbReference type="Gene3D" id="3.20.20.140">
    <property type="entry name" value="Metal-dependent hydrolases"/>
    <property type="match status" value="1"/>
</dbReference>
<dbReference type="Pfam" id="PF01979">
    <property type="entry name" value="Amidohydro_1"/>
    <property type="match status" value="1"/>
</dbReference>
<dbReference type="STRING" id="1265861.BCAMP_01610"/>
<dbReference type="InterPro" id="IPR006680">
    <property type="entry name" value="Amidohydro-rel"/>
</dbReference>
<reference evidence="4 5" key="1">
    <citation type="submission" date="2012-12" db="EMBL/GenBank/DDBJ databases">
        <title>Novel taxa of Listeriaceae from agricultural environments in the United States.</title>
        <authorList>
            <person name="den Bakker H.C."/>
            <person name="Allred A."/>
            <person name="Warchocki S."/>
            <person name="Wright E.M."/>
            <person name="Burrell A."/>
            <person name="Nightingale K.K."/>
            <person name="Kephart D."/>
            <person name="Wiedmann M."/>
        </authorList>
    </citation>
    <scope>NUCLEOTIDE SEQUENCE [LARGE SCALE GENOMIC DNA]</scope>
    <source>
        <strain evidence="4 5">FSL F6-1037</strain>
    </source>
</reference>
<dbReference type="InterPro" id="IPR011059">
    <property type="entry name" value="Metal-dep_hydrolase_composite"/>
</dbReference>
<name>W7CQK1_9LIST</name>
<accession>W7CQK1</accession>
<evidence type="ECO:0000256" key="1">
    <source>
        <dbReference type="ARBA" id="ARBA00010716"/>
    </source>
</evidence>
<dbReference type="GO" id="GO:0006046">
    <property type="term" value="P:N-acetylglucosamine catabolic process"/>
    <property type="evidence" value="ECO:0007669"/>
    <property type="project" value="TreeGrafter"/>
</dbReference>
<dbReference type="AlphaFoldDB" id="W7CQK1"/>
<dbReference type="GO" id="GO:0008448">
    <property type="term" value="F:N-acetylglucosamine-6-phosphate deacetylase activity"/>
    <property type="evidence" value="ECO:0007669"/>
    <property type="project" value="TreeGrafter"/>
</dbReference>
<organism evidence="4 5">
    <name type="scientific">Brochothrix campestris FSL F6-1037</name>
    <dbReference type="NCBI Taxonomy" id="1265861"/>
    <lineage>
        <taxon>Bacteria</taxon>
        <taxon>Bacillati</taxon>
        <taxon>Bacillota</taxon>
        <taxon>Bacilli</taxon>
        <taxon>Bacillales</taxon>
        <taxon>Listeriaceae</taxon>
        <taxon>Brochothrix</taxon>
    </lineage>
</organism>
<dbReference type="Gene3D" id="2.30.40.10">
    <property type="entry name" value="Urease, subunit C, domain 1"/>
    <property type="match status" value="1"/>
</dbReference>
<keyword evidence="5" id="KW-1185">Reference proteome</keyword>
<evidence type="ECO:0000259" key="3">
    <source>
        <dbReference type="Pfam" id="PF01979"/>
    </source>
</evidence>
<evidence type="ECO:0000313" key="4">
    <source>
        <dbReference type="EMBL" id="EUJ41904.1"/>
    </source>
</evidence>
<dbReference type="EMBL" id="AODH01000005">
    <property type="protein sequence ID" value="EUJ41904.1"/>
    <property type="molecule type" value="Genomic_DNA"/>
</dbReference>
<dbReference type="PATRIC" id="fig|1265861.3.peg.313"/>
<protein>
    <submittedName>
        <fullName evidence="4">N-acetylglucosamine-6-phosphate deacetylase</fullName>
    </submittedName>
</protein>
<evidence type="ECO:0000313" key="5">
    <source>
        <dbReference type="Proteomes" id="UP000019243"/>
    </source>
</evidence>
<dbReference type="PANTHER" id="PTHR11113">
    <property type="entry name" value="N-ACETYLGLUCOSAMINE-6-PHOSPHATE DEACETYLASE"/>
    <property type="match status" value="1"/>
</dbReference>
<feature type="domain" description="Amidohydrolase-related" evidence="3">
    <location>
        <begin position="53"/>
        <end position="115"/>
    </location>
</feature>
<sequence>MKVIKNITIYTHEAVITNGYVRFDKTIKALGSMDDYIAVADEEVINAPKGAKLIPGFIDVHTHGGYSFDTMDADSSKLEVQINSMLQEGITSIFPTTMTQSPAAIEAALATVAETAKKSTANSRDSFRGALCIG</sequence>
<comment type="similarity">
    <text evidence="1">Belongs to the metallo-dependent hydrolases superfamily. NagA family.</text>
</comment>
<dbReference type="SUPFAM" id="SSF51338">
    <property type="entry name" value="Composite domain of metallo-dependent hydrolases"/>
    <property type="match status" value="1"/>
</dbReference>
<proteinExistence type="inferred from homology"/>
<gene>
    <name evidence="4" type="ORF">BCAMP_01610</name>
</gene>
<evidence type="ECO:0000256" key="2">
    <source>
        <dbReference type="ARBA" id="ARBA00022801"/>
    </source>
</evidence>
<dbReference type="InterPro" id="IPR032466">
    <property type="entry name" value="Metal_Hydrolase"/>
</dbReference>
<dbReference type="Proteomes" id="UP000019243">
    <property type="component" value="Unassembled WGS sequence"/>
</dbReference>